<dbReference type="Proteomes" id="UP000295292">
    <property type="component" value="Unassembled WGS sequence"/>
</dbReference>
<evidence type="ECO:0000256" key="2">
    <source>
        <dbReference type="ARBA" id="ARBA00022448"/>
    </source>
</evidence>
<feature type="transmembrane region" description="Helical" evidence="8">
    <location>
        <begin position="39"/>
        <end position="57"/>
    </location>
</feature>
<dbReference type="AlphaFoldDB" id="A0A4R6WLV6"/>
<sequence length="1114" mass="124584">MKHFFRIGRELSYGQGYVCLIKQNKDRLLRCARKDVSRILMIFCVLFSGVLVSPAFGQEATGLNQTVLTGVVSSIQDGKPIEGASVSVDKKHTRTDKEGRFTISVDKSAGVLTLKHIGYKEQRVAYENTSTTLNIALQTGEKQIEEVEVVSTGYQKIPKERATGSFEHINRNLIERTVGKDFLGRLEGVVPGLNFNNQTFSSSQGNKDFSIRGTSTLFGQSQPLVVLDGFPYDGDLNGINPNDIESITVLKDAAAASIWGVRSGNGVIVITSKRGKRNQAPTIGFNTSISRSNKPDLYNSPYFMDARAFIDLEQRLFDVGFYSADIATGYNYMSPVVQLLASSASASEKESSLADWAKRDVRKDLSRYFYQSSVQQQYAVDFRTGGSYADHIVSVGYDKGQSPQVGNRDNRFTVGTENTFYPLHGLSLSLGWRSAINNQTNNSSIPDFNQGNGKTNTLYPYAQLVGENGAALPIAYRYASGFVKDLSGKLPFDLDYVPLEELNMLDNTGRIRNHRYNVGIEYKTNSGFTVDVKYLREHQLNNRRNHYQEDTFYARDLVYSFASGIGTGNPSYKVPWGGVLQLYGTELVTNRARAQMAYNGYFGKGLRLDALTGVEVSDAVSESTSSTRYGYKEATATQQFVDPTAFFLTNPGGQYSKIPFLLGLGKSTDRYISYYFNGAVSYSDRYVASLSARVDKSNLFGVSTNNKAVPLYSLGLLWNMDREEFMQEHSWISNLRLRASYGYNGNIDKTVTGVLTTRNMDGFANIYTGESYATIANPGNRNLRWERMRTVNLGLEFALLASRLSGKVEFYDKRGTDLIGDSPLAPSSGLTIYRGNTADIKGQGWDITLSGSLVDRETWRWSTDLIWSVNRDRVVDYKVKQSVNNYMNTGSGNIYITPLTGYPIYSIFAYEWAGLDGSGNPQGYLDGEVSSDVKAIIAQTTIDNMHLVGTARPTSFGSWRNNLQWKNLGLSFNIIYKLGYYFRRESISYPSLFSSWAVHSDYDKRWQKPGDELVTDVPAMTLPPYDSNRSLFYRFSTALVDRADHIRLQDVRLSYSFSPRLNKARTTRVELYALANQIGLIWKANKAGLDPDVYQSYGVYRDPFTISFGTRINL</sequence>
<dbReference type="OrthoDB" id="9768177at2"/>
<evidence type="ECO:0000256" key="8">
    <source>
        <dbReference type="SAM" id="Phobius"/>
    </source>
</evidence>
<feature type="domain" description="TonB-dependent receptor plug" evidence="9">
    <location>
        <begin position="159"/>
        <end position="267"/>
    </location>
</feature>
<evidence type="ECO:0000256" key="4">
    <source>
        <dbReference type="ARBA" id="ARBA00022692"/>
    </source>
</evidence>
<protein>
    <submittedName>
        <fullName evidence="10">TonB-linked SusC/RagA family outer membrane protein</fullName>
    </submittedName>
</protein>
<organism evidence="10 11">
    <name type="scientific">Sphingobacterium yanglingense</name>
    <dbReference type="NCBI Taxonomy" id="1437280"/>
    <lineage>
        <taxon>Bacteria</taxon>
        <taxon>Pseudomonadati</taxon>
        <taxon>Bacteroidota</taxon>
        <taxon>Sphingobacteriia</taxon>
        <taxon>Sphingobacteriales</taxon>
        <taxon>Sphingobacteriaceae</taxon>
        <taxon>Sphingobacterium</taxon>
    </lineage>
</organism>
<dbReference type="EMBL" id="SNYV01000011">
    <property type="protein sequence ID" value="TDQ79752.1"/>
    <property type="molecule type" value="Genomic_DNA"/>
</dbReference>
<dbReference type="InterPro" id="IPR023997">
    <property type="entry name" value="TonB-dep_OMP_SusC/RagA_CS"/>
</dbReference>
<evidence type="ECO:0000256" key="1">
    <source>
        <dbReference type="ARBA" id="ARBA00004571"/>
    </source>
</evidence>
<dbReference type="InterPro" id="IPR023996">
    <property type="entry name" value="TonB-dep_OMP_SusC/RagA"/>
</dbReference>
<proteinExistence type="inferred from homology"/>
<dbReference type="SUPFAM" id="SSF49464">
    <property type="entry name" value="Carboxypeptidase regulatory domain-like"/>
    <property type="match status" value="1"/>
</dbReference>
<keyword evidence="5 7" id="KW-0472">Membrane</keyword>
<keyword evidence="3 7" id="KW-1134">Transmembrane beta strand</keyword>
<dbReference type="RefSeq" id="WP_133583518.1">
    <property type="nucleotide sequence ID" value="NZ_SNYV01000011.1"/>
</dbReference>
<evidence type="ECO:0000256" key="3">
    <source>
        <dbReference type="ARBA" id="ARBA00022452"/>
    </source>
</evidence>
<dbReference type="Gene3D" id="2.170.130.10">
    <property type="entry name" value="TonB-dependent receptor, plug domain"/>
    <property type="match status" value="1"/>
</dbReference>
<evidence type="ECO:0000256" key="5">
    <source>
        <dbReference type="ARBA" id="ARBA00023136"/>
    </source>
</evidence>
<name>A0A4R6WLV6_9SPHI</name>
<dbReference type="Pfam" id="PF07715">
    <property type="entry name" value="Plug"/>
    <property type="match status" value="1"/>
</dbReference>
<keyword evidence="2 7" id="KW-0813">Transport</keyword>
<dbReference type="GO" id="GO:0009279">
    <property type="term" value="C:cell outer membrane"/>
    <property type="evidence" value="ECO:0007669"/>
    <property type="project" value="UniProtKB-SubCell"/>
</dbReference>
<accession>A0A4R6WLV6</accession>
<keyword evidence="6 7" id="KW-0998">Cell outer membrane</keyword>
<evidence type="ECO:0000313" key="11">
    <source>
        <dbReference type="Proteomes" id="UP000295292"/>
    </source>
</evidence>
<dbReference type="InterPro" id="IPR039426">
    <property type="entry name" value="TonB-dep_rcpt-like"/>
</dbReference>
<reference evidence="10 11" key="1">
    <citation type="submission" date="2019-03" db="EMBL/GenBank/DDBJ databases">
        <title>Genomic Encyclopedia of Archaeal and Bacterial Type Strains, Phase II (KMG-II): from individual species to whole genera.</title>
        <authorList>
            <person name="Goeker M."/>
        </authorList>
    </citation>
    <scope>NUCLEOTIDE SEQUENCE [LARGE SCALE GENOMIC DNA]</scope>
    <source>
        <strain evidence="10 11">DSM 28353</strain>
    </source>
</reference>
<dbReference type="InterPro" id="IPR008969">
    <property type="entry name" value="CarboxyPept-like_regulatory"/>
</dbReference>
<keyword evidence="4 7" id="KW-0812">Transmembrane</keyword>
<evidence type="ECO:0000313" key="10">
    <source>
        <dbReference type="EMBL" id="TDQ79752.1"/>
    </source>
</evidence>
<dbReference type="Gene3D" id="2.40.170.20">
    <property type="entry name" value="TonB-dependent receptor, beta-barrel domain"/>
    <property type="match status" value="1"/>
</dbReference>
<comment type="caution">
    <text evidence="10">The sequence shown here is derived from an EMBL/GenBank/DDBJ whole genome shotgun (WGS) entry which is preliminary data.</text>
</comment>
<dbReference type="NCBIfam" id="TIGR04057">
    <property type="entry name" value="SusC_RagA_signa"/>
    <property type="match status" value="1"/>
</dbReference>
<gene>
    <name evidence="10" type="ORF">CLV99_1200</name>
</gene>
<dbReference type="InterPro" id="IPR012910">
    <property type="entry name" value="Plug_dom"/>
</dbReference>
<dbReference type="Gene3D" id="2.60.40.1120">
    <property type="entry name" value="Carboxypeptidase-like, regulatory domain"/>
    <property type="match status" value="1"/>
</dbReference>
<keyword evidence="8" id="KW-1133">Transmembrane helix</keyword>
<dbReference type="Pfam" id="PF13715">
    <property type="entry name" value="CarbopepD_reg_2"/>
    <property type="match status" value="1"/>
</dbReference>
<evidence type="ECO:0000256" key="6">
    <source>
        <dbReference type="ARBA" id="ARBA00023237"/>
    </source>
</evidence>
<dbReference type="NCBIfam" id="TIGR04056">
    <property type="entry name" value="OMP_RagA_SusC"/>
    <property type="match status" value="1"/>
</dbReference>
<keyword evidence="11" id="KW-1185">Reference proteome</keyword>
<dbReference type="PROSITE" id="PS52016">
    <property type="entry name" value="TONB_DEPENDENT_REC_3"/>
    <property type="match status" value="1"/>
</dbReference>
<evidence type="ECO:0000259" key="9">
    <source>
        <dbReference type="Pfam" id="PF07715"/>
    </source>
</evidence>
<comment type="subcellular location">
    <subcellularLocation>
        <location evidence="1 7">Cell outer membrane</location>
        <topology evidence="1 7">Multi-pass membrane protein</topology>
    </subcellularLocation>
</comment>
<dbReference type="InterPro" id="IPR036942">
    <property type="entry name" value="Beta-barrel_TonB_sf"/>
</dbReference>
<evidence type="ECO:0000256" key="7">
    <source>
        <dbReference type="PROSITE-ProRule" id="PRU01360"/>
    </source>
</evidence>
<dbReference type="InterPro" id="IPR037066">
    <property type="entry name" value="Plug_dom_sf"/>
</dbReference>
<comment type="similarity">
    <text evidence="7">Belongs to the TonB-dependent receptor family.</text>
</comment>
<dbReference type="SUPFAM" id="SSF56935">
    <property type="entry name" value="Porins"/>
    <property type="match status" value="1"/>
</dbReference>